<comment type="caution">
    <text evidence="2">The sequence shown here is derived from an EMBL/GenBank/DDBJ whole genome shotgun (WGS) entry which is preliminary data.</text>
</comment>
<reference evidence="2 3" key="1">
    <citation type="submission" date="2018-04" db="EMBL/GenBank/DDBJ databases">
        <title>Genomic Encyclopedia of Type Strains, Phase III (KMG-III): the genomes of soil and plant-associated and newly described type strains.</title>
        <authorList>
            <person name="Whitman W."/>
        </authorList>
    </citation>
    <scope>NUCLEOTIDE SEQUENCE [LARGE SCALE GENOMIC DNA]</scope>
    <source>
        <strain evidence="2 3">MA-olki</strain>
    </source>
</reference>
<dbReference type="Proteomes" id="UP000244013">
    <property type="component" value="Unassembled WGS sequence"/>
</dbReference>
<proteinExistence type="predicted"/>
<protein>
    <recommendedName>
        <fullName evidence="4">Replication protein A</fullName>
    </recommendedName>
</protein>
<evidence type="ECO:0000313" key="3">
    <source>
        <dbReference type="Proteomes" id="UP000244013"/>
    </source>
</evidence>
<evidence type="ECO:0000313" key="2">
    <source>
        <dbReference type="EMBL" id="PTW44711.1"/>
    </source>
</evidence>
<dbReference type="GeneID" id="91007321"/>
<sequence length="247" mass="27466">MSNSLPAATFNRTSSGASNIARSFSEITTGVRDRARSNSHVRRHSKNAGGAEVSLWRTHNMFPKTEHNARMRAAEAFEHETKLPGKRNGALGGIGLDVLRCLLRLRGRKDGRLDPTYKWIADKIHKSRSAVVEAVARLKACGFLDWIRRCVPIEDALPDEQQSEQISNAFILLQPATVRECVRRMLRKPSEFVRAVAEKRARQKKLDTATVDDVIAEVQSPELRAILARVRASVDSANPPSGHTEAL</sequence>
<dbReference type="AlphaFoldDB" id="A0A2T5TZQ0"/>
<feature type="compositionally biased region" description="Basic residues" evidence="1">
    <location>
        <begin position="37"/>
        <end position="46"/>
    </location>
</feature>
<evidence type="ECO:0000256" key="1">
    <source>
        <dbReference type="SAM" id="MobiDB-lite"/>
    </source>
</evidence>
<feature type="region of interest" description="Disordered" evidence="1">
    <location>
        <begin position="31"/>
        <end position="50"/>
    </location>
</feature>
<organism evidence="2 3">
    <name type="scientific">Sphingomonas faeni</name>
    <dbReference type="NCBI Taxonomy" id="185950"/>
    <lineage>
        <taxon>Bacteria</taxon>
        <taxon>Pseudomonadati</taxon>
        <taxon>Pseudomonadota</taxon>
        <taxon>Alphaproteobacteria</taxon>
        <taxon>Sphingomonadales</taxon>
        <taxon>Sphingomonadaceae</taxon>
        <taxon>Sphingomonas</taxon>
    </lineage>
</organism>
<evidence type="ECO:0008006" key="4">
    <source>
        <dbReference type="Google" id="ProtNLM"/>
    </source>
</evidence>
<accession>A0A2T5TZQ0</accession>
<dbReference type="RefSeq" id="WP_107955483.1">
    <property type="nucleotide sequence ID" value="NZ_QAYE01000009.1"/>
</dbReference>
<gene>
    <name evidence="2" type="ORF">C8J25_109141</name>
</gene>
<dbReference type="OrthoDB" id="7467461at2"/>
<name>A0A2T5TZQ0_9SPHN</name>
<dbReference type="EMBL" id="QAYE01000009">
    <property type="protein sequence ID" value="PTW44711.1"/>
    <property type="molecule type" value="Genomic_DNA"/>
</dbReference>